<gene>
    <name evidence="2" type="ORF">EDD68_10971</name>
</gene>
<feature type="transmembrane region" description="Helical" evidence="1">
    <location>
        <begin position="6"/>
        <end position="27"/>
    </location>
</feature>
<reference evidence="2 3" key="1">
    <citation type="submission" date="2019-03" db="EMBL/GenBank/DDBJ databases">
        <title>Genomic Encyclopedia of Type Strains, Phase IV (KMG-IV): sequencing the most valuable type-strain genomes for metagenomic binning, comparative biology and taxonomic classification.</title>
        <authorList>
            <person name="Goeker M."/>
        </authorList>
    </citation>
    <scope>NUCLEOTIDE SEQUENCE [LARGE SCALE GENOMIC DNA]</scope>
    <source>
        <strain evidence="2 3">DSM 25894</strain>
    </source>
</reference>
<dbReference type="EMBL" id="SMAN01000009">
    <property type="protein sequence ID" value="TCT22424.1"/>
    <property type="molecule type" value="Genomic_DNA"/>
</dbReference>
<dbReference type="RefSeq" id="WP_132371738.1">
    <property type="nucleotide sequence ID" value="NZ_SMAN01000009.1"/>
</dbReference>
<keyword evidence="3" id="KW-1185">Reference proteome</keyword>
<dbReference type="InterPro" id="IPR058887">
    <property type="entry name" value="YuzI-like"/>
</dbReference>
<protein>
    <submittedName>
        <fullName evidence="2">Uncharacterized protein</fullName>
    </submittedName>
</protein>
<evidence type="ECO:0000313" key="3">
    <source>
        <dbReference type="Proteomes" id="UP000294650"/>
    </source>
</evidence>
<accession>A0A4R3N143</accession>
<keyword evidence="1" id="KW-0472">Membrane</keyword>
<comment type="caution">
    <text evidence="2">The sequence shown here is derived from an EMBL/GenBank/DDBJ whole genome shotgun (WGS) entry which is preliminary data.</text>
</comment>
<dbReference type="Proteomes" id="UP000294650">
    <property type="component" value="Unassembled WGS sequence"/>
</dbReference>
<organism evidence="2 3">
    <name type="scientific">Melghiribacillus thermohalophilus</name>
    <dbReference type="NCBI Taxonomy" id="1324956"/>
    <lineage>
        <taxon>Bacteria</taxon>
        <taxon>Bacillati</taxon>
        <taxon>Bacillota</taxon>
        <taxon>Bacilli</taxon>
        <taxon>Bacillales</taxon>
        <taxon>Bacillaceae</taxon>
        <taxon>Melghiribacillus</taxon>
    </lineage>
</organism>
<keyword evidence="1" id="KW-0812">Transmembrane</keyword>
<dbReference type="OrthoDB" id="2972455at2"/>
<feature type="transmembrane region" description="Helical" evidence="1">
    <location>
        <begin position="47"/>
        <end position="64"/>
    </location>
</feature>
<dbReference type="Pfam" id="PF26135">
    <property type="entry name" value="YuzI"/>
    <property type="match status" value="1"/>
</dbReference>
<proteinExistence type="predicted"/>
<evidence type="ECO:0000256" key="1">
    <source>
        <dbReference type="SAM" id="Phobius"/>
    </source>
</evidence>
<dbReference type="AlphaFoldDB" id="A0A4R3N143"/>
<sequence length="67" mass="7732">MWYMFWFLIGFGLTIAGGVSLIGYMNFFPAGLTWTNYLLFISTRPECYLFPIGIVIIAISIYFFPSE</sequence>
<name>A0A4R3N143_9BACI</name>
<evidence type="ECO:0000313" key="2">
    <source>
        <dbReference type="EMBL" id="TCT22424.1"/>
    </source>
</evidence>
<keyword evidence="1" id="KW-1133">Transmembrane helix</keyword>